<feature type="region of interest" description="Disordered" evidence="2">
    <location>
        <begin position="1"/>
        <end position="20"/>
    </location>
</feature>
<feature type="region of interest" description="Disordered" evidence="2">
    <location>
        <begin position="363"/>
        <end position="391"/>
    </location>
</feature>
<comment type="caution">
    <text evidence="4">The sequence shown here is derived from an EMBL/GenBank/DDBJ whole genome shotgun (WGS) entry which is preliminary data.</text>
</comment>
<dbReference type="InterPro" id="IPR036864">
    <property type="entry name" value="Zn2-C6_fun-type_DNA-bd_sf"/>
</dbReference>
<dbReference type="Gene3D" id="4.10.240.10">
    <property type="entry name" value="Zn(2)-C6 fungal-type DNA-binding domain"/>
    <property type="match status" value="1"/>
</dbReference>
<evidence type="ECO:0000313" key="4">
    <source>
        <dbReference type="EMBL" id="KAF3037947.1"/>
    </source>
</evidence>
<feature type="region of interest" description="Disordered" evidence="2">
    <location>
        <begin position="409"/>
        <end position="466"/>
    </location>
</feature>
<dbReference type="AlphaFoldDB" id="A0A9P4WP70"/>
<accession>A0A9P4WP70</accession>
<evidence type="ECO:0000259" key="3">
    <source>
        <dbReference type="PROSITE" id="PS50048"/>
    </source>
</evidence>
<sequence length="466" mass="51053">MSSLNYDGPRRFSRPTSARTFPETYYNERHTSYNYPRADPYAYPMGGPVSGLRNRTHDERGDFQPEQGGTRRRIAVACARCRKRKIRCSGDKGDSQGCQNCKAAGVEANQCQFHRVGSDNVSKVMDNFNMAQSLATMASAHDMMPLYSQDTKFTYSQLDAKAAYAPEWSAPYGEDASPIDNYSFDQSAAYLPSPTISAGSNMYGSSYRWTHSTARQSQPTTNYYSDYSHSYITNGLPYLQTDVEPAVAPEPVSPLNMSSLQLTLPERPRRREAQLTEMPITPTCRYLPKPQPKPGHGLHHALDQQQGQRLRSSQTIATQSFGNGTPSYASGCFAKPLLPWAATNENLMNAANEASTSAVPPPITPFAPLNANDASPDFSPQGTSAADTSNATNIASKTEINFGTLPFLDPSNMTAPTPPAYSNFRESRNLSASSTELRRNSSSSSLYTFDGSSRRPSTLVTPLLAP</sequence>
<feature type="compositionally biased region" description="Polar residues" evidence="2">
    <location>
        <begin position="303"/>
        <end position="313"/>
    </location>
</feature>
<feature type="compositionally biased region" description="Polar residues" evidence="2">
    <location>
        <begin position="446"/>
        <end position="460"/>
    </location>
</feature>
<dbReference type="OrthoDB" id="5394557at2759"/>
<feature type="region of interest" description="Disordered" evidence="2">
    <location>
        <begin position="292"/>
        <end position="313"/>
    </location>
</feature>
<dbReference type="PROSITE" id="PS50048">
    <property type="entry name" value="ZN2_CY6_FUNGAL_2"/>
    <property type="match status" value="1"/>
</dbReference>
<evidence type="ECO:0000256" key="2">
    <source>
        <dbReference type="SAM" id="MobiDB-lite"/>
    </source>
</evidence>
<dbReference type="Proteomes" id="UP000758155">
    <property type="component" value="Unassembled WGS sequence"/>
</dbReference>
<keyword evidence="5" id="KW-1185">Reference proteome</keyword>
<organism evidence="4 5">
    <name type="scientific">Didymella heteroderae</name>
    <dbReference type="NCBI Taxonomy" id="1769908"/>
    <lineage>
        <taxon>Eukaryota</taxon>
        <taxon>Fungi</taxon>
        <taxon>Dikarya</taxon>
        <taxon>Ascomycota</taxon>
        <taxon>Pezizomycotina</taxon>
        <taxon>Dothideomycetes</taxon>
        <taxon>Pleosporomycetidae</taxon>
        <taxon>Pleosporales</taxon>
        <taxon>Pleosporineae</taxon>
        <taxon>Didymellaceae</taxon>
        <taxon>Didymella</taxon>
    </lineage>
</organism>
<gene>
    <name evidence="4" type="ORF">E8E12_005225</name>
</gene>
<protein>
    <recommendedName>
        <fullName evidence="3">Zn(2)-C6 fungal-type domain-containing protein</fullName>
    </recommendedName>
</protein>
<reference evidence="4" key="1">
    <citation type="submission" date="2019-04" db="EMBL/GenBank/DDBJ databases">
        <title>Sequencing of skin fungus with MAO and IRED activity.</title>
        <authorList>
            <person name="Marsaioli A.J."/>
            <person name="Bonatto J.M.C."/>
            <person name="Reis Junior O."/>
        </authorList>
    </citation>
    <scope>NUCLEOTIDE SEQUENCE</scope>
    <source>
        <strain evidence="4">28M1</strain>
    </source>
</reference>
<keyword evidence="1" id="KW-0539">Nucleus</keyword>
<dbReference type="EMBL" id="SWKV01000039">
    <property type="protein sequence ID" value="KAF3037947.1"/>
    <property type="molecule type" value="Genomic_DNA"/>
</dbReference>
<dbReference type="GO" id="GO:0008270">
    <property type="term" value="F:zinc ion binding"/>
    <property type="evidence" value="ECO:0007669"/>
    <property type="project" value="InterPro"/>
</dbReference>
<dbReference type="Pfam" id="PF00172">
    <property type="entry name" value="Zn_clus"/>
    <property type="match status" value="1"/>
</dbReference>
<dbReference type="InterPro" id="IPR001138">
    <property type="entry name" value="Zn2Cys6_DnaBD"/>
</dbReference>
<name>A0A9P4WP70_9PLEO</name>
<dbReference type="GO" id="GO:0000981">
    <property type="term" value="F:DNA-binding transcription factor activity, RNA polymerase II-specific"/>
    <property type="evidence" value="ECO:0007669"/>
    <property type="project" value="InterPro"/>
</dbReference>
<evidence type="ECO:0000313" key="5">
    <source>
        <dbReference type="Proteomes" id="UP000758155"/>
    </source>
</evidence>
<feature type="compositionally biased region" description="Low complexity" evidence="2">
    <location>
        <begin position="431"/>
        <end position="445"/>
    </location>
</feature>
<dbReference type="SMART" id="SM00066">
    <property type="entry name" value="GAL4"/>
    <property type="match status" value="1"/>
</dbReference>
<feature type="domain" description="Zn(2)-C6 fungal-type" evidence="3">
    <location>
        <begin position="77"/>
        <end position="113"/>
    </location>
</feature>
<evidence type="ECO:0000256" key="1">
    <source>
        <dbReference type="ARBA" id="ARBA00023242"/>
    </source>
</evidence>
<dbReference type="CDD" id="cd00067">
    <property type="entry name" value="GAL4"/>
    <property type="match status" value="1"/>
</dbReference>
<proteinExistence type="predicted"/>
<dbReference type="SUPFAM" id="SSF57701">
    <property type="entry name" value="Zn2/Cys6 DNA-binding domain"/>
    <property type="match status" value="1"/>
</dbReference>
<feature type="compositionally biased region" description="Polar residues" evidence="2">
    <location>
        <begin position="378"/>
        <end position="391"/>
    </location>
</feature>